<organism evidence="1 2">
    <name type="scientific">Smallanthus sonchifolius</name>
    <dbReference type="NCBI Taxonomy" id="185202"/>
    <lineage>
        <taxon>Eukaryota</taxon>
        <taxon>Viridiplantae</taxon>
        <taxon>Streptophyta</taxon>
        <taxon>Embryophyta</taxon>
        <taxon>Tracheophyta</taxon>
        <taxon>Spermatophyta</taxon>
        <taxon>Magnoliopsida</taxon>
        <taxon>eudicotyledons</taxon>
        <taxon>Gunneridae</taxon>
        <taxon>Pentapetalae</taxon>
        <taxon>asterids</taxon>
        <taxon>campanulids</taxon>
        <taxon>Asterales</taxon>
        <taxon>Asteraceae</taxon>
        <taxon>Asteroideae</taxon>
        <taxon>Heliantheae alliance</taxon>
        <taxon>Millerieae</taxon>
        <taxon>Smallanthus</taxon>
    </lineage>
</organism>
<accession>A0ACB8Z9U7</accession>
<gene>
    <name evidence="1" type="ORF">L1987_77742</name>
</gene>
<comment type="caution">
    <text evidence="1">The sequence shown here is derived from an EMBL/GenBank/DDBJ whole genome shotgun (WGS) entry which is preliminary data.</text>
</comment>
<protein>
    <submittedName>
        <fullName evidence="1">Uncharacterized protein</fullName>
    </submittedName>
</protein>
<reference evidence="2" key="1">
    <citation type="journal article" date="2022" name="Mol. Ecol. Resour.">
        <title>The genomes of chicory, endive, great burdock and yacon provide insights into Asteraceae palaeo-polyploidization history and plant inulin production.</title>
        <authorList>
            <person name="Fan W."/>
            <person name="Wang S."/>
            <person name="Wang H."/>
            <person name="Wang A."/>
            <person name="Jiang F."/>
            <person name="Liu H."/>
            <person name="Zhao H."/>
            <person name="Xu D."/>
            <person name="Zhang Y."/>
        </authorList>
    </citation>
    <scope>NUCLEOTIDE SEQUENCE [LARGE SCALE GENOMIC DNA]</scope>
    <source>
        <strain evidence="2">cv. Yunnan</strain>
    </source>
</reference>
<dbReference type="Proteomes" id="UP001056120">
    <property type="component" value="Linkage Group LG26"/>
</dbReference>
<evidence type="ECO:0000313" key="2">
    <source>
        <dbReference type="Proteomes" id="UP001056120"/>
    </source>
</evidence>
<evidence type="ECO:0000313" key="1">
    <source>
        <dbReference type="EMBL" id="KAI3694762.1"/>
    </source>
</evidence>
<proteinExistence type="predicted"/>
<keyword evidence="2" id="KW-1185">Reference proteome</keyword>
<name>A0ACB8Z9U7_9ASTR</name>
<sequence length="103" mass="11404">MAVAGYGGVRESKTTYFCEIGECRFNERRIKMMHFKSHGINSSGDSLVEEGSSSAKTEKSLTLKLREEARFTVPESLFAGEVAGISSTICTYPSWITESTTHR</sequence>
<dbReference type="EMBL" id="CM042043">
    <property type="protein sequence ID" value="KAI3694762.1"/>
    <property type="molecule type" value="Genomic_DNA"/>
</dbReference>
<reference evidence="1 2" key="2">
    <citation type="journal article" date="2022" name="Mol. Ecol. Resour.">
        <title>The genomes of chicory, endive, great burdock and yacon provide insights into Asteraceae paleo-polyploidization history and plant inulin production.</title>
        <authorList>
            <person name="Fan W."/>
            <person name="Wang S."/>
            <person name="Wang H."/>
            <person name="Wang A."/>
            <person name="Jiang F."/>
            <person name="Liu H."/>
            <person name="Zhao H."/>
            <person name="Xu D."/>
            <person name="Zhang Y."/>
        </authorList>
    </citation>
    <scope>NUCLEOTIDE SEQUENCE [LARGE SCALE GENOMIC DNA]</scope>
    <source>
        <strain evidence="2">cv. Yunnan</strain>
        <tissue evidence="1">Leaves</tissue>
    </source>
</reference>